<dbReference type="RefSeq" id="WP_126981664.1">
    <property type="nucleotide sequence ID" value="NZ_RZHD01000005.1"/>
</dbReference>
<dbReference type="Pfam" id="PF05954">
    <property type="entry name" value="Phage_GPD"/>
    <property type="match status" value="1"/>
</dbReference>
<dbReference type="InterPro" id="IPR052726">
    <property type="entry name" value="Phage_Baseplate_Hub"/>
</dbReference>
<dbReference type="EMBL" id="RZHD01000005">
    <property type="protein sequence ID" value="RUR46217.1"/>
    <property type="molecule type" value="Genomic_DNA"/>
</dbReference>
<dbReference type="Proteomes" id="UP000286912">
    <property type="component" value="Unassembled WGS sequence"/>
</dbReference>
<evidence type="ECO:0000313" key="1">
    <source>
        <dbReference type="EMBL" id="RUR46217.1"/>
    </source>
</evidence>
<accession>A0A3S0WNB2</accession>
<name>A0A3S0WNB2_9GAMM</name>
<proteinExistence type="predicted"/>
<organism evidence="1 2">
    <name type="scientific">Vreelandella populi</name>
    <dbReference type="NCBI Taxonomy" id="2498858"/>
    <lineage>
        <taxon>Bacteria</taxon>
        <taxon>Pseudomonadati</taxon>
        <taxon>Pseudomonadota</taxon>
        <taxon>Gammaproteobacteria</taxon>
        <taxon>Oceanospirillales</taxon>
        <taxon>Halomonadaceae</taxon>
        <taxon>Vreelandella</taxon>
    </lineage>
</organism>
<sequence>MSMQPDYRITLQDQVISPEFRARLSMLTLHDRRGMQADQLDITLTDDDGMLDIPPTGAELTLAIGWKGQPLTERGIFTVDEVEHTGAPDTLNIRASSANMRQGLPGKRTQSWDSVTVRDIITTIAKRHDLTPSVGVTLAGARITHIDQTDESDLHFLTRLAERFDAVATVKTSHLIFVPTGQATTASGLEIPPIQLHRQSGDQHRYLMAERDAFTGVTALWNNTAHATREAVTVGNPQNAQQLRHTYASEEEALEAAQAEWQRIQRGVAYFSITQAVGNPDIFPETPVWCLGWKPQIDATPWIITEVTHNLTDASYTTALQLETCSGPPTAPS</sequence>
<comment type="caution">
    <text evidence="1">The sequence shown here is derived from an EMBL/GenBank/DDBJ whole genome shotgun (WGS) entry which is preliminary data.</text>
</comment>
<gene>
    <name evidence="1" type="ORF">ELY37_09515</name>
</gene>
<dbReference type="PANTHER" id="PTHR35862">
    <property type="entry name" value="FELS-2 PROPHAGE PROTEIN"/>
    <property type="match status" value="1"/>
</dbReference>
<dbReference type="SUPFAM" id="SSF69279">
    <property type="entry name" value="Phage tail proteins"/>
    <property type="match status" value="1"/>
</dbReference>
<keyword evidence="2" id="KW-1185">Reference proteome</keyword>
<protein>
    <submittedName>
        <fullName evidence="1">Phage late control D family protein</fullName>
    </submittedName>
</protein>
<dbReference type="OrthoDB" id="4070623at2"/>
<dbReference type="AlphaFoldDB" id="A0A3S0WNB2"/>
<dbReference type="PANTHER" id="PTHR35862:SF3">
    <property type="entry name" value="FELS-2 PROPHAGE PROTEIN"/>
    <property type="match status" value="1"/>
</dbReference>
<evidence type="ECO:0000313" key="2">
    <source>
        <dbReference type="Proteomes" id="UP000286912"/>
    </source>
</evidence>
<reference evidence="1 2" key="1">
    <citation type="submission" date="2018-12" db="EMBL/GenBank/DDBJ databases">
        <title>three novel Halomonas strain isolated from plants.</title>
        <authorList>
            <person name="Sun C."/>
        </authorList>
    </citation>
    <scope>NUCLEOTIDE SEQUENCE [LARGE SCALE GENOMIC DNA]</scope>
    <source>
        <strain evidence="1 2">RC</strain>
    </source>
</reference>